<evidence type="ECO:0000313" key="2">
    <source>
        <dbReference type="Proteomes" id="UP000078003"/>
    </source>
</evidence>
<organism evidence="1 2">
    <name type="scientific">Eikenella corrodens</name>
    <dbReference type="NCBI Taxonomy" id="539"/>
    <lineage>
        <taxon>Bacteria</taxon>
        <taxon>Pseudomonadati</taxon>
        <taxon>Pseudomonadota</taxon>
        <taxon>Betaproteobacteria</taxon>
        <taxon>Neisseriales</taxon>
        <taxon>Neisseriaceae</taxon>
        <taxon>Eikenella</taxon>
    </lineage>
</organism>
<gene>
    <name evidence="1" type="ORF">A7P85_05285</name>
</gene>
<proteinExistence type="predicted"/>
<comment type="caution">
    <text evidence="1">The sequence shown here is derived from an EMBL/GenBank/DDBJ whole genome shotgun (WGS) entry which is preliminary data.</text>
</comment>
<dbReference type="Proteomes" id="UP000078003">
    <property type="component" value="Unassembled WGS sequence"/>
</dbReference>
<reference evidence="2" key="1">
    <citation type="submission" date="2016-05" db="EMBL/GenBank/DDBJ databases">
        <title>Draft genome of Corynebacterium afermentans subsp. afermentans LCDC 88199T.</title>
        <authorList>
            <person name="Bernier A.-M."/>
            <person name="Bernard K."/>
        </authorList>
    </citation>
    <scope>NUCLEOTIDE SEQUENCE [LARGE SCALE GENOMIC DNA]</scope>
    <source>
        <strain evidence="2">NML01-0328</strain>
    </source>
</reference>
<name>A0A1A9RD76_EIKCO</name>
<sequence length="112" mass="12191">MLIGINLAAQNLFSTFNCQRSHLLTQSFACPINFLLHIGLSLCSNTSSLIRGLLFGILNDLRGSLLCISDDFGNLITAFSHEFSHTLFSLFEITFPTLGSSQAFGNFAGTLI</sequence>
<accession>A0A1A9RD76</accession>
<protein>
    <submittedName>
        <fullName evidence="1">Uncharacterized protein</fullName>
    </submittedName>
</protein>
<evidence type="ECO:0000313" key="1">
    <source>
        <dbReference type="EMBL" id="OAM16856.1"/>
    </source>
</evidence>
<dbReference type="AlphaFoldDB" id="A0A1A9RD76"/>
<dbReference type="EMBL" id="LXSF01000004">
    <property type="protein sequence ID" value="OAM16856.1"/>
    <property type="molecule type" value="Genomic_DNA"/>
</dbReference>